<keyword evidence="5" id="KW-1185">Reference proteome</keyword>
<keyword evidence="1" id="KW-0285">Flavoprotein</keyword>
<gene>
    <name evidence="4" type="ORF">BU23DRAFT_497715</name>
</gene>
<organism evidence="4 5">
    <name type="scientific">Bimuria novae-zelandiae CBS 107.79</name>
    <dbReference type="NCBI Taxonomy" id="1447943"/>
    <lineage>
        <taxon>Eukaryota</taxon>
        <taxon>Fungi</taxon>
        <taxon>Dikarya</taxon>
        <taxon>Ascomycota</taxon>
        <taxon>Pezizomycotina</taxon>
        <taxon>Dothideomycetes</taxon>
        <taxon>Pleosporomycetidae</taxon>
        <taxon>Pleosporales</taxon>
        <taxon>Massarineae</taxon>
        <taxon>Didymosphaeriaceae</taxon>
        <taxon>Bimuria</taxon>
    </lineage>
</organism>
<evidence type="ECO:0008006" key="6">
    <source>
        <dbReference type="Google" id="ProtNLM"/>
    </source>
</evidence>
<accession>A0A6A5VQH8</accession>
<dbReference type="InterPro" id="IPR016169">
    <property type="entry name" value="FAD-bd_PCMH_sub2"/>
</dbReference>
<dbReference type="InterPro" id="IPR050416">
    <property type="entry name" value="FAD-linked_Oxidoreductase"/>
</dbReference>
<dbReference type="AlphaFoldDB" id="A0A6A5VQH8"/>
<proteinExistence type="predicted"/>
<evidence type="ECO:0000313" key="4">
    <source>
        <dbReference type="EMBL" id="KAF1978809.1"/>
    </source>
</evidence>
<evidence type="ECO:0000256" key="3">
    <source>
        <dbReference type="ARBA" id="ARBA00023002"/>
    </source>
</evidence>
<dbReference type="Gene3D" id="3.30.465.10">
    <property type="match status" value="1"/>
</dbReference>
<keyword evidence="3" id="KW-0560">Oxidoreductase</keyword>
<dbReference type="PANTHER" id="PTHR42973:SF34">
    <property type="entry name" value="FAD BINDING DOMAIN PROTEIN (AFU_ORTHOLOGUE AFUA_3G02770)"/>
    <property type="match status" value="1"/>
</dbReference>
<evidence type="ECO:0000256" key="2">
    <source>
        <dbReference type="ARBA" id="ARBA00022827"/>
    </source>
</evidence>
<dbReference type="GO" id="GO:0016491">
    <property type="term" value="F:oxidoreductase activity"/>
    <property type="evidence" value="ECO:0007669"/>
    <property type="project" value="UniProtKB-KW"/>
</dbReference>
<dbReference type="EMBL" id="ML976659">
    <property type="protein sequence ID" value="KAF1978809.1"/>
    <property type="molecule type" value="Genomic_DNA"/>
</dbReference>
<protein>
    <recommendedName>
        <fullName evidence="6">Berberine/berberine-like domain-containing protein</fullName>
    </recommendedName>
</protein>
<sequence length="267" mass="29047">MWGGSRDHTEVDIPALRKAFVNMTNNAPDDPNAAHWMIHASAQQAPGLKIVSSELEYPTQFSPSAPPAIFKDYLAIPATHDDTANRTLAEITVLLNNSMPPGNRQTFWSAAFKNDLGIVDYIGDHFYSAVAGKYPIASIAYQSISKPALTAMARNGGNALGLKAAEGPFFHVLLAIIWQDVSQDAAIYNDAKAFIDNITAEAKRRNVASNYIYMNYASPYQKVVEGYGSTNAAKLKSIANKYDPTEVFQRLRPGGFKLNGAPFGTSP</sequence>
<dbReference type="OrthoDB" id="2151789at2759"/>
<dbReference type="Proteomes" id="UP000800036">
    <property type="component" value="Unassembled WGS sequence"/>
</dbReference>
<evidence type="ECO:0000256" key="1">
    <source>
        <dbReference type="ARBA" id="ARBA00022630"/>
    </source>
</evidence>
<reference evidence="4" key="1">
    <citation type="journal article" date="2020" name="Stud. Mycol.">
        <title>101 Dothideomycetes genomes: a test case for predicting lifestyles and emergence of pathogens.</title>
        <authorList>
            <person name="Haridas S."/>
            <person name="Albert R."/>
            <person name="Binder M."/>
            <person name="Bloem J."/>
            <person name="Labutti K."/>
            <person name="Salamov A."/>
            <person name="Andreopoulos B."/>
            <person name="Baker S."/>
            <person name="Barry K."/>
            <person name="Bills G."/>
            <person name="Bluhm B."/>
            <person name="Cannon C."/>
            <person name="Castanera R."/>
            <person name="Culley D."/>
            <person name="Daum C."/>
            <person name="Ezra D."/>
            <person name="Gonzalez J."/>
            <person name="Henrissat B."/>
            <person name="Kuo A."/>
            <person name="Liang C."/>
            <person name="Lipzen A."/>
            <person name="Lutzoni F."/>
            <person name="Magnuson J."/>
            <person name="Mondo S."/>
            <person name="Nolan M."/>
            <person name="Ohm R."/>
            <person name="Pangilinan J."/>
            <person name="Park H.-J."/>
            <person name="Ramirez L."/>
            <person name="Alfaro M."/>
            <person name="Sun H."/>
            <person name="Tritt A."/>
            <person name="Yoshinaga Y."/>
            <person name="Zwiers L.-H."/>
            <person name="Turgeon B."/>
            <person name="Goodwin S."/>
            <person name="Spatafora J."/>
            <person name="Crous P."/>
            <person name="Grigoriev I."/>
        </authorList>
    </citation>
    <scope>NUCLEOTIDE SEQUENCE</scope>
    <source>
        <strain evidence="4">CBS 107.79</strain>
    </source>
</reference>
<evidence type="ECO:0000313" key="5">
    <source>
        <dbReference type="Proteomes" id="UP000800036"/>
    </source>
</evidence>
<keyword evidence="2" id="KW-0274">FAD</keyword>
<name>A0A6A5VQH8_9PLEO</name>
<dbReference type="PANTHER" id="PTHR42973">
    <property type="entry name" value="BINDING OXIDOREDUCTASE, PUTATIVE (AFU_ORTHOLOGUE AFUA_1G17690)-RELATED"/>
    <property type="match status" value="1"/>
</dbReference>
<dbReference type="Gene3D" id="3.40.462.20">
    <property type="match status" value="1"/>
</dbReference>